<proteinExistence type="predicted"/>
<dbReference type="PROSITE" id="PS51257">
    <property type="entry name" value="PROKAR_LIPOPROTEIN"/>
    <property type="match status" value="1"/>
</dbReference>
<evidence type="ECO:0008006" key="5">
    <source>
        <dbReference type="Google" id="ProtNLM"/>
    </source>
</evidence>
<protein>
    <recommendedName>
        <fullName evidence="5">Lipoprotein</fullName>
    </recommendedName>
</protein>
<keyword evidence="4" id="KW-1185">Reference proteome</keyword>
<evidence type="ECO:0000313" key="4">
    <source>
        <dbReference type="Proteomes" id="UP001501637"/>
    </source>
</evidence>
<gene>
    <name evidence="3" type="ORF">GCM10010449_39510</name>
</gene>
<evidence type="ECO:0000313" key="3">
    <source>
        <dbReference type="EMBL" id="GAA3113384.1"/>
    </source>
</evidence>
<feature type="region of interest" description="Disordered" evidence="1">
    <location>
        <begin position="24"/>
        <end position="43"/>
    </location>
</feature>
<feature type="compositionally biased region" description="Basic and acidic residues" evidence="1">
    <location>
        <begin position="59"/>
        <end position="75"/>
    </location>
</feature>
<dbReference type="Proteomes" id="UP001501637">
    <property type="component" value="Unassembled WGS sequence"/>
</dbReference>
<evidence type="ECO:0000256" key="1">
    <source>
        <dbReference type="SAM" id="MobiDB-lite"/>
    </source>
</evidence>
<feature type="region of interest" description="Disordered" evidence="1">
    <location>
        <begin position="51"/>
        <end position="81"/>
    </location>
</feature>
<feature type="chain" id="PRO_5046261460" description="Lipoprotein" evidence="2">
    <location>
        <begin position="22"/>
        <end position="259"/>
    </location>
</feature>
<comment type="caution">
    <text evidence="3">The sequence shown here is derived from an EMBL/GenBank/DDBJ whole genome shotgun (WGS) entry which is preliminary data.</text>
</comment>
<evidence type="ECO:0000256" key="2">
    <source>
        <dbReference type="SAM" id="SignalP"/>
    </source>
</evidence>
<accession>A0ABP6MJS3</accession>
<dbReference type="EMBL" id="BAAAUG010000069">
    <property type="protein sequence ID" value="GAA3113384.1"/>
    <property type="molecule type" value="Genomic_DNA"/>
</dbReference>
<keyword evidence="2" id="KW-0732">Signal</keyword>
<sequence>MRRLRRPARITVVAAALSVLAACSGTESDGGDPDPSPSAPARTLTAGEIETAAVDGSDVPDHQVGAREAADRYEDSEVSASQPECVVQARVALGMNVGDPASTAQRTAMGNPPGVKSAAGDLVKTTVTLASYKGKGKDKSEDKGGGEGEEKVLYDLGLASTACRSGFTSTVRGEQTPVQSPPQEDAPEGLDFADEYTWFTLTGKPGDDVPTHRVLVVRSGHTLGFFSRTYPGPAADTLSTAMPFPVDVARAQWKKLAAE</sequence>
<name>A0ABP6MJS3_9ACTN</name>
<reference evidence="4" key="1">
    <citation type="journal article" date="2019" name="Int. J. Syst. Evol. Microbiol.">
        <title>The Global Catalogue of Microorganisms (GCM) 10K type strain sequencing project: providing services to taxonomists for standard genome sequencing and annotation.</title>
        <authorList>
            <consortium name="The Broad Institute Genomics Platform"/>
            <consortium name="The Broad Institute Genome Sequencing Center for Infectious Disease"/>
            <person name="Wu L."/>
            <person name="Ma J."/>
        </authorList>
    </citation>
    <scope>NUCLEOTIDE SEQUENCE [LARGE SCALE GENOMIC DNA]</scope>
    <source>
        <strain evidence="4">JCM 9092</strain>
    </source>
</reference>
<feature type="signal peptide" evidence="2">
    <location>
        <begin position="1"/>
        <end position="21"/>
    </location>
</feature>
<organism evidence="3 4">
    <name type="scientific">Streptomyces rectiviolaceus</name>
    <dbReference type="NCBI Taxonomy" id="332591"/>
    <lineage>
        <taxon>Bacteria</taxon>
        <taxon>Bacillati</taxon>
        <taxon>Actinomycetota</taxon>
        <taxon>Actinomycetes</taxon>
        <taxon>Kitasatosporales</taxon>
        <taxon>Streptomycetaceae</taxon>
        <taxon>Streptomyces</taxon>
    </lineage>
</organism>